<evidence type="ECO:0008006" key="5">
    <source>
        <dbReference type="Google" id="ProtNLM"/>
    </source>
</evidence>
<dbReference type="RefSeq" id="WP_264797378.1">
    <property type="nucleotide sequence ID" value="NZ_BRVS01000029.1"/>
</dbReference>
<dbReference type="Proteomes" id="UP001209654">
    <property type="component" value="Unassembled WGS sequence"/>
</dbReference>
<evidence type="ECO:0000256" key="2">
    <source>
        <dbReference type="SAM" id="Phobius"/>
    </source>
</evidence>
<comment type="caution">
    <text evidence="3">The sequence shown here is derived from an EMBL/GenBank/DDBJ whole genome shotgun (WGS) entry which is preliminary data.</text>
</comment>
<evidence type="ECO:0000256" key="1">
    <source>
        <dbReference type="SAM" id="MobiDB-lite"/>
    </source>
</evidence>
<keyword evidence="2" id="KW-0472">Membrane</keyword>
<gene>
    <name evidence="3" type="ORF">AHIS1636_37290</name>
</gene>
<keyword evidence="2" id="KW-0812">Transmembrane</keyword>
<keyword evidence="4" id="KW-1185">Reference proteome</keyword>
<evidence type="ECO:0000313" key="3">
    <source>
        <dbReference type="EMBL" id="GLB69286.1"/>
    </source>
</evidence>
<feature type="region of interest" description="Disordered" evidence="1">
    <location>
        <begin position="50"/>
        <end position="82"/>
    </location>
</feature>
<keyword evidence="2" id="KW-1133">Transmembrane helix</keyword>
<feature type="transmembrane region" description="Helical" evidence="2">
    <location>
        <begin position="116"/>
        <end position="134"/>
    </location>
</feature>
<proteinExistence type="predicted"/>
<sequence>MADHMFVLRRRPAPFQHTLVLLLGLLAVMAGILAMHTLGVAHQAAPGHAAMASGQDASHEAGGSHESGSHDSHAGTPHATGSLHTVQGAVDAAALTAGQDLHSATCSGPCGGEHTMQAACVFLVVLTGWLLAFLRQRHHGSGGHGLRAPPSSLTWIRAVPRPPSLIELSVSRT</sequence>
<protein>
    <recommendedName>
        <fullName evidence="5">DUF2946 domain-containing protein</fullName>
    </recommendedName>
</protein>
<reference evidence="3 4" key="1">
    <citation type="journal article" date="2023" name="Int. J. Syst. Evol. Microbiol.">
        <title>Arthrobacter mangrovi sp. nov., an actinobacterium isolated from the rhizosphere of a mangrove.</title>
        <authorList>
            <person name="Hamada M."/>
            <person name="Saitou S."/>
            <person name="Enomoto N."/>
            <person name="Nanri K."/>
            <person name="Hidaka K."/>
            <person name="Miura T."/>
            <person name="Tamura T."/>
        </authorList>
    </citation>
    <scope>NUCLEOTIDE SEQUENCE [LARGE SCALE GENOMIC DNA]</scope>
    <source>
        <strain evidence="3 4">NBRC 112813</strain>
    </source>
</reference>
<accession>A0ABQ5MZ68</accession>
<dbReference type="EMBL" id="BRVS01000029">
    <property type="protein sequence ID" value="GLB69286.1"/>
    <property type="molecule type" value="Genomic_DNA"/>
</dbReference>
<evidence type="ECO:0000313" key="4">
    <source>
        <dbReference type="Proteomes" id="UP001209654"/>
    </source>
</evidence>
<name>A0ABQ5MZ68_9MICC</name>
<feature type="compositionally biased region" description="Basic and acidic residues" evidence="1">
    <location>
        <begin position="57"/>
        <end position="73"/>
    </location>
</feature>
<organism evidence="3 4">
    <name type="scientific">Arthrobacter mangrovi</name>
    <dbReference type="NCBI Taxonomy" id="2966350"/>
    <lineage>
        <taxon>Bacteria</taxon>
        <taxon>Bacillati</taxon>
        <taxon>Actinomycetota</taxon>
        <taxon>Actinomycetes</taxon>
        <taxon>Micrococcales</taxon>
        <taxon>Micrococcaceae</taxon>
        <taxon>Arthrobacter</taxon>
    </lineage>
</organism>